<evidence type="ECO:0000256" key="5">
    <source>
        <dbReference type="ARBA" id="ARBA00023125"/>
    </source>
</evidence>
<comment type="catalytic activity">
    <reaction evidence="1">
        <text>ATP-independent breakage of single-stranded DNA, followed by passage and rejoining.</text>
        <dbReference type="EC" id="5.6.2.1"/>
    </reaction>
</comment>
<dbReference type="InterPro" id="IPR001631">
    <property type="entry name" value="TopoI"/>
</dbReference>
<dbReference type="InterPro" id="IPR011010">
    <property type="entry name" value="DNA_brk_join_enz"/>
</dbReference>
<comment type="similarity">
    <text evidence="2">Belongs to the type IB topoisomerase family.</text>
</comment>
<dbReference type="Proteomes" id="UP000005713">
    <property type="component" value="Unassembled WGS sequence"/>
</dbReference>
<evidence type="ECO:0000256" key="4">
    <source>
        <dbReference type="ARBA" id="ARBA00023029"/>
    </source>
</evidence>
<evidence type="ECO:0000259" key="8">
    <source>
        <dbReference type="Pfam" id="PF21338"/>
    </source>
</evidence>
<reference evidence="9 10" key="1">
    <citation type="submission" date="2006-06" db="EMBL/GenBank/DDBJ databases">
        <authorList>
            <person name="Moran M.A."/>
            <person name="Ferriera S."/>
            <person name="Johnson J."/>
            <person name="Kravitz S."/>
            <person name="Beeson K."/>
            <person name="Sutton G."/>
            <person name="Rogers Y.-H."/>
            <person name="Friedman R."/>
            <person name="Frazier M."/>
            <person name="Venter J.C."/>
        </authorList>
    </citation>
    <scope>NUCLEOTIDE SEQUENCE [LARGE SCALE GENOMIC DNA]</scope>
    <source>
        <strain evidence="9 10">E-37</strain>
    </source>
</reference>
<keyword evidence="6 9" id="KW-0413">Isomerase</keyword>
<evidence type="ECO:0000256" key="1">
    <source>
        <dbReference type="ARBA" id="ARBA00000213"/>
    </source>
</evidence>
<dbReference type="EMBL" id="AAYA01000006">
    <property type="protein sequence ID" value="EBA08154.1"/>
    <property type="molecule type" value="Genomic_DNA"/>
</dbReference>
<dbReference type="PROSITE" id="PS52038">
    <property type="entry name" value="TOPO_IB_2"/>
    <property type="match status" value="1"/>
</dbReference>
<dbReference type="InterPro" id="IPR035447">
    <property type="entry name" value="DNA_topo_I_N_sf"/>
</dbReference>
<dbReference type="EC" id="5.6.2.1" evidence="3"/>
<evidence type="ECO:0000313" key="10">
    <source>
        <dbReference type="Proteomes" id="UP000005713"/>
    </source>
</evidence>
<dbReference type="Pfam" id="PF01028">
    <property type="entry name" value="Topoisom_I"/>
    <property type="match status" value="1"/>
</dbReference>
<proteinExistence type="inferred from homology"/>
<comment type="caution">
    <text evidence="9">The sequence shown here is derived from an EMBL/GenBank/DDBJ whole genome shotgun (WGS) entry which is preliminary data.</text>
</comment>
<sequence>MLATVSLTYYPDSRPGISRLRCGRGFSYIAPDGTRIDDRTERARIKALAVPPAYEDVWICPLPDGHLQATGRDARSRKQYRYHPDWRTWRDARKYDHLHSFGEMLPGLRRRIRRTLRQSEVGDHAFALAAILALLDRASLRIGTADYARENKTYGATTLKRRHVALDGDGLRFRFAAKGGKRVDKSLQDRTLNRILTRMGDLPGPELVKWIDDDGARHAVSSGEVNAWLEDITGTEGLTAKTFRTWNGTVAALEAAEQADKPTIKAMAEAASDRLHNTPAIARSAYIHPRVIALAEAPRDLSGSPDVRGLRRSECLLMHLLSD</sequence>
<name>A3K3P0_SAGS3</name>
<dbReference type="Gene3D" id="1.10.132.120">
    <property type="match status" value="1"/>
</dbReference>
<evidence type="ECO:0000313" key="9">
    <source>
        <dbReference type="EMBL" id="EBA08154.1"/>
    </source>
</evidence>
<dbReference type="RefSeq" id="WP_005859008.1">
    <property type="nucleotide sequence ID" value="NZ_AAYA01000006.1"/>
</dbReference>
<dbReference type="Gene3D" id="3.90.15.10">
    <property type="entry name" value="Topoisomerase I, Chain A, domain 3"/>
    <property type="match status" value="1"/>
</dbReference>
<dbReference type="SUPFAM" id="SSF56349">
    <property type="entry name" value="DNA breaking-rejoining enzymes"/>
    <property type="match status" value="1"/>
</dbReference>
<dbReference type="GO" id="GO:0006265">
    <property type="term" value="P:DNA topological change"/>
    <property type="evidence" value="ECO:0007669"/>
    <property type="project" value="InterPro"/>
</dbReference>
<keyword evidence="4" id="KW-0799">Topoisomerase</keyword>
<dbReference type="InterPro" id="IPR049331">
    <property type="entry name" value="Top1B_N_bact"/>
</dbReference>
<dbReference type="GO" id="GO:0003677">
    <property type="term" value="F:DNA binding"/>
    <property type="evidence" value="ECO:0007669"/>
    <property type="project" value="UniProtKB-KW"/>
</dbReference>
<dbReference type="OrthoDB" id="9778962at2"/>
<evidence type="ECO:0000256" key="3">
    <source>
        <dbReference type="ARBA" id="ARBA00012891"/>
    </source>
</evidence>
<protein>
    <recommendedName>
        <fullName evidence="3">DNA topoisomerase</fullName>
        <ecNumber evidence="3">5.6.2.1</ecNumber>
    </recommendedName>
</protein>
<dbReference type="eggNOG" id="COG3569">
    <property type="taxonomic scope" value="Bacteria"/>
</dbReference>
<feature type="domain" description="DNA topoisomerase I catalytic core eukaryotic-type" evidence="7">
    <location>
        <begin position="86"/>
        <end position="259"/>
    </location>
</feature>
<dbReference type="AlphaFoldDB" id="A3K3P0"/>
<evidence type="ECO:0000256" key="6">
    <source>
        <dbReference type="ARBA" id="ARBA00023235"/>
    </source>
</evidence>
<organism evidence="9 10">
    <name type="scientific">Sagittula stellata (strain ATCC 700073 / DSM 11524 / E-37)</name>
    <dbReference type="NCBI Taxonomy" id="388399"/>
    <lineage>
        <taxon>Bacteria</taxon>
        <taxon>Pseudomonadati</taxon>
        <taxon>Pseudomonadota</taxon>
        <taxon>Alphaproteobacteria</taxon>
        <taxon>Rhodobacterales</taxon>
        <taxon>Roseobacteraceae</taxon>
        <taxon>Sagittula</taxon>
    </lineage>
</organism>
<dbReference type="InterPro" id="IPR013500">
    <property type="entry name" value="TopoI_cat_euk"/>
</dbReference>
<keyword evidence="5" id="KW-0238">DNA-binding</keyword>
<feature type="domain" description="DNA topoisomerase IB N-terminal" evidence="8">
    <location>
        <begin position="25"/>
        <end position="73"/>
    </location>
</feature>
<evidence type="ECO:0000259" key="7">
    <source>
        <dbReference type="Pfam" id="PF01028"/>
    </source>
</evidence>
<dbReference type="PRINTS" id="PR00416">
    <property type="entry name" value="EUTPISMRASEI"/>
</dbReference>
<dbReference type="SUPFAM" id="SSF55869">
    <property type="entry name" value="DNA topoisomerase I domain"/>
    <property type="match status" value="1"/>
</dbReference>
<accession>A3K3P0</accession>
<dbReference type="Gene3D" id="3.30.66.10">
    <property type="entry name" value="DNA topoisomerase I domain"/>
    <property type="match status" value="1"/>
</dbReference>
<dbReference type="Pfam" id="PF21338">
    <property type="entry name" value="Top1B_N_bact"/>
    <property type="match status" value="1"/>
</dbReference>
<evidence type="ECO:0000256" key="2">
    <source>
        <dbReference type="ARBA" id="ARBA00006645"/>
    </source>
</evidence>
<gene>
    <name evidence="9" type="ORF">SSE37_11439</name>
</gene>
<dbReference type="GO" id="GO:0003917">
    <property type="term" value="F:DNA topoisomerase type I (single strand cut, ATP-independent) activity"/>
    <property type="evidence" value="ECO:0007669"/>
    <property type="project" value="UniProtKB-EC"/>
</dbReference>
<dbReference type="InterPro" id="IPR014711">
    <property type="entry name" value="TopoI_cat_a-hlx-sub_euk"/>
</dbReference>
<keyword evidence="10" id="KW-1185">Reference proteome</keyword>